<keyword evidence="2" id="KW-0472">Membrane</keyword>
<keyword evidence="2" id="KW-0812">Transmembrane</keyword>
<sequence length="102" mass="11115">MTEKTKRVVKSPSATTPPKRGGKAPSAATPPKRVVKSPKQLTKPLSAKAKPKPRQPRKQQARVDEVMLLSKTLSYLGRYLLIVLVSAAVVGLAYLFMDVFNG</sequence>
<accession>A0ABY9MT00</accession>
<organism evidence="3 4">
    <name type="scientific">Thiothrix lacustris</name>
    <dbReference type="NCBI Taxonomy" id="525917"/>
    <lineage>
        <taxon>Bacteria</taxon>
        <taxon>Pseudomonadati</taxon>
        <taxon>Pseudomonadota</taxon>
        <taxon>Gammaproteobacteria</taxon>
        <taxon>Thiotrichales</taxon>
        <taxon>Thiotrichaceae</taxon>
        <taxon>Thiothrix</taxon>
    </lineage>
</organism>
<feature type="transmembrane region" description="Helical" evidence="2">
    <location>
        <begin position="76"/>
        <end position="97"/>
    </location>
</feature>
<evidence type="ECO:0000256" key="2">
    <source>
        <dbReference type="SAM" id="Phobius"/>
    </source>
</evidence>
<gene>
    <name evidence="3" type="ORF">RCF98_04285</name>
</gene>
<reference evidence="3 4" key="1">
    <citation type="submission" date="2023-08" db="EMBL/GenBank/DDBJ databases">
        <title>New molecular markers tilS and rpoB for phylogenetic and monitoring studies of the genus Thiothrix biodiversity.</title>
        <authorList>
            <person name="Ravin N.V."/>
            <person name="Smolyakov D."/>
            <person name="Markov N.D."/>
            <person name="Beletsky A.V."/>
            <person name="Mardanov A.V."/>
            <person name="Rudenko T.S."/>
            <person name="Grabovich M.Y."/>
        </authorList>
    </citation>
    <scope>NUCLEOTIDE SEQUENCE [LARGE SCALE GENOMIC DNA]</scope>
    <source>
        <strain evidence="3 4">MK1</strain>
    </source>
</reference>
<evidence type="ECO:0000313" key="4">
    <source>
        <dbReference type="Proteomes" id="UP001236657"/>
    </source>
</evidence>
<keyword evidence="2" id="KW-1133">Transmembrane helix</keyword>
<evidence type="ECO:0000256" key="1">
    <source>
        <dbReference type="SAM" id="MobiDB-lite"/>
    </source>
</evidence>
<dbReference type="EMBL" id="CP133218">
    <property type="protein sequence ID" value="WML91567.1"/>
    <property type="molecule type" value="Genomic_DNA"/>
</dbReference>
<dbReference type="Proteomes" id="UP001236657">
    <property type="component" value="Chromosome"/>
</dbReference>
<proteinExistence type="predicted"/>
<evidence type="ECO:0000313" key="3">
    <source>
        <dbReference type="EMBL" id="WML91567.1"/>
    </source>
</evidence>
<feature type="compositionally biased region" description="Basic residues" evidence="1">
    <location>
        <begin position="49"/>
        <end position="60"/>
    </location>
</feature>
<name>A0ABY9MT00_9GAMM</name>
<keyword evidence="4" id="KW-1185">Reference proteome</keyword>
<protein>
    <submittedName>
        <fullName evidence="3">Uncharacterized protein</fullName>
    </submittedName>
</protein>
<dbReference type="RefSeq" id="WP_156946873.1">
    <property type="nucleotide sequence ID" value="NZ_CP133218.1"/>
</dbReference>
<feature type="region of interest" description="Disordered" evidence="1">
    <location>
        <begin position="1"/>
        <end position="62"/>
    </location>
</feature>